<dbReference type="HOGENOM" id="CLU_3103794_0_0_6"/>
<evidence type="ECO:0000313" key="2">
    <source>
        <dbReference type="Proteomes" id="UP000002069"/>
    </source>
</evidence>
<accession>C9XZQ6</accession>
<dbReference type="KEGG" id="ctu:CTU_34320"/>
<protein>
    <submittedName>
        <fullName evidence="1">Uncharacterized protein</fullName>
    </submittedName>
</protein>
<evidence type="ECO:0000313" key="1">
    <source>
        <dbReference type="EMBL" id="CBA33479.1"/>
    </source>
</evidence>
<dbReference type="EMBL" id="FN543093">
    <property type="protein sequence ID" value="CBA33479.1"/>
    <property type="molecule type" value="Genomic_DNA"/>
</dbReference>
<reference evidence="1 2" key="1">
    <citation type="journal article" date="2010" name="J. Bacteriol.">
        <title>Complete Genome Sequence of Cronobacter turicensis LMG 23827, a foodborne pathogen causing deaths in neonates.</title>
        <authorList>
            <person name="Stephan R."/>
            <person name="Lehner A."/>
            <person name="Tischler P."/>
            <person name="Rattei T."/>
        </authorList>
    </citation>
    <scope>NUCLEOTIDE SEQUENCE [LARGE SCALE GENOMIC DNA]</scope>
    <source>
        <strain evidence="2">DSM 18703 / CCUG 55852 / LMG 23827 / z3032</strain>
    </source>
</reference>
<reference evidence="2" key="2">
    <citation type="journal article" date="2011" name="J. Bacteriol.">
        <title>Complete genome sequence of Cronobacter turicensis LMG 23827, a food-borne pathogen causing deaths in neonates.</title>
        <authorList>
            <person name="Stephan R."/>
            <person name="Lehner A."/>
            <person name="Tischler P."/>
            <person name="Rattei T."/>
        </authorList>
    </citation>
    <scope>NUCLEOTIDE SEQUENCE [LARGE SCALE GENOMIC DNA]</scope>
    <source>
        <strain evidence="2">DSM 18703 / CCUG 55852 / LMG 23827 / z3032</strain>
    </source>
</reference>
<dbReference type="AlphaFoldDB" id="C9XZQ6"/>
<organism evidence="1 2">
    <name type="scientific">Cronobacter turicensis (strain DSM 18703 / CCUG 55852 / LMG 23827 / z3032)</name>
    <dbReference type="NCBI Taxonomy" id="693216"/>
    <lineage>
        <taxon>Bacteria</taxon>
        <taxon>Pseudomonadati</taxon>
        <taxon>Pseudomonadota</taxon>
        <taxon>Gammaproteobacteria</taxon>
        <taxon>Enterobacterales</taxon>
        <taxon>Enterobacteriaceae</taxon>
        <taxon>Cronobacter</taxon>
    </lineage>
</organism>
<name>C9XZQ6_CROTZ</name>
<sequence>MIQPLKRAAQGKNRGIFRTIKSASRESVARGSFIDIRLFILSGSTPKGEAL</sequence>
<proteinExistence type="predicted"/>
<gene>
    <name evidence="1" type="ordered locus">Ctu_34320</name>
</gene>
<keyword evidence="2" id="KW-1185">Reference proteome</keyword>
<dbReference type="Proteomes" id="UP000002069">
    <property type="component" value="Chromosome"/>
</dbReference>